<name>A0A6P5Q8B5_MUSCR</name>
<feature type="compositionally biased region" description="Basic and acidic residues" evidence="3">
    <location>
        <begin position="212"/>
        <end position="231"/>
    </location>
</feature>
<dbReference type="PANTHER" id="PTHR14388:SF5">
    <property type="entry name" value="SH2 DOMAIN-CONTAINING PROTEIN 4A"/>
    <property type="match status" value="1"/>
</dbReference>
<dbReference type="Proteomes" id="UP000515126">
    <property type="component" value="Chromosome 8"/>
</dbReference>
<dbReference type="SUPFAM" id="SSF55550">
    <property type="entry name" value="SH2 domain"/>
    <property type="match status" value="1"/>
</dbReference>
<evidence type="ECO:0000256" key="1">
    <source>
        <dbReference type="ARBA" id="ARBA00022999"/>
    </source>
</evidence>
<keyword evidence="1 2" id="KW-0727">SH2 domain</keyword>
<protein>
    <submittedName>
        <fullName evidence="6">SH2 domain-containing protein 4A</fullName>
    </submittedName>
</protein>
<dbReference type="Pfam" id="PF00017">
    <property type="entry name" value="SH2"/>
    <property type="match status" value="1"/>
</dbReference>
<dbReference type="Gene3D" id="3.30.505.10">
    <property type="entry name" value="SH2 domain"/>
    <property type="match status" value="1"/>
</dbReference>
<feature type="compositionally biased region" description="Basic and acidic residues" evidence="3">
    <location>
        <begin position="163"/>
        <end position="192"/>
    </location>
</feature>
<dbReference type="GO" id="GO:0019902">
    <property type="term" value="F:phosphatase binding"/>
    <property type="evidence" value="ECO:0007669"/>
    <property type="project" value="Ensembl"/>
</dbReference>
<evidence type="ECO:0000313" key="6">
    <source>
        <dbReference type="RefSeq" id="XP_021026076.1"/>
    </source>
</evidence>
<dbReference type="PANTHER" id="PTHR14388">
    <property type="entry name" value="T CELL-SPECIFIC ADAPTER PROTEIN TSAD"/>
    <property type="match status" value="1"/>
</dbReference>
<dbReference type="CTD" id="63898"/>
<feature type="region of interest" description="Disordered" evidence="3">
    <location>
        <begin position="205"/>
        <end position="277"/>
    </location>
</feature>
<evidence type="ECO:0000256" key="2">
    <source>
        <dbReference type="PROSITE-ProRule" id="PRU00191"/>
    </source>
</evidence>
<feature type="region of interest" description="Disordered" evidence="3">
    <location>
        <begin position="137"/>
        <end position="192"/>
    </location>
</feature>
<evidence type="ECO:0000259" key="4">
    <source>
        <dbReference type="PROSITE" id="PS50001"/>
    </source>
</evidence>
<evidence type="ECO:0000256" key="3">
    <source>
        <dbReference type="SAM" id="MobiDB-lite"/>
    </source>
</evidence>
<dbReference type="KEGG" id="mcal:110300295"/>
<feature type="domain" description="SH2" evidence="4">
    <location>
        <begin position="316"/>
        <end position="408"/>
    </location>
</feature>
<dbReference type="AlphaFoldDB" id="A0A6P5Q8B5"/>
<accession>A0A6P5Q8B5</accession>
<dbReference type="InterPro" id="IPR036860">
    <property type="entry name" value="SH2_dom_sf"/>
</dbReference>
<dbReference type="PRINTS" id="PR00401">
    <property type="entry name" value="SH2DOMAIN"/>
</dbReference>
<dbReference type="PROSITE" id="PS50001">
    <property type="entry name" value="SH2"/>
    <property type="match status" value="1"/>
</dbReference>
<dbReference type="FunFam" id="3.30.505.10:FF:000034">
    <property type="entry name" value="SH2 domain-containing protein 4A"/>
    <property type="match status" value="1"/>
</dbReference>
<keyword evidence="5" id="KW-1185">Reference proteome</keyword>
<dbReference type="CDD" id="cd10350">
    <property type="entry name" value="SH2_SH2D4A"/>
    <property type="match status" value="1"/>
</dbReference>
<dbReference type="GeneID" id="110300295"/>
<dbReference type="SMART" id="SM00252">
    <property type="entry name" value="SH2"/>
    <property type="match status" value="1"/>
</dbReference>
<dbReference type="GO" id="GO:0005829">
    <property type="term" value="C:cytosol"/>
    <property type="evidence" value="ECO:0007669"/>
    <property type="project" value="Ensembl"/>
</dbReference>
<sequence>MLRQILAEMFIDPDLLAELSEEQKQILFYKMREEQIRRWKEREAAMERKESLPVKSRPKKENGKSVHWKLGADKQVWVWVMGEHHLDKPYDVLCDEILAEREHLRAAKDSELRKTQSLELANSLKIKSQNCDLQALKKTEPQNVTRKAASEEASGQGPRAIPTRKDDKAQTKELVKEKDHEEMKQTEDEKTKQIYKSWKEDSEWQASLRKSKAADEKRRSLAKQAREDYKRLSQRGRSGDGLQNPLTGPQKPRRPPLPPKPQFLQALGIPPKSLGNQGVIRTETNSAQMDTIRWFKEEQLPFRAGYQKNSDTIAPWFHGILTLKKANELLSTGVPGSFLIRVSEKIKGYALSYLSEEGCKHFLIDASANSYSFLGVDQLQHATLADLVEYHKEEPITSLGKELLLYPCGQQDKLPDYLELFQ</sequence>
<dbReference type="RefSeq" id="XP_021026076.1">
    <property type="nucleotide sequence ID" value="XM_021170417.2"/>
</dbReference>
<gene>
    <name evidence="6" type="primary">Sh2d4a</name>
</gene>
<reference evidence="6" key="1">
    <citation type="submission" date="2025-08" db="UniProtKB">
        <authorList>
            <consortium name="RefSeq"/>
        </authorList>
    </citation>
    <scope>IDENTIFICATION</scope>
</reference>
<evidence type="ECO:0000313" key="5">
    <source>
        <dbReference type="Proteomes" id="UP000515126"/>
    </source>
</evidence>
<organism evidence="5 6">
    <name type="scientific">Mus caroli</name>
    <name type="common">Ryukyu mouse</name>
    <name type="synonym">Ricefield mouse</name>
    <dbReference type="NCBI Taxonomy" id="10089"/>
    <lineage>
        <taxon>Eukaryota</taxon>
        <taxon>Metazoa</taxon>
        <taxon>Chordata</taxon>
        <taxon>Craniata</taxon>
        <taxon>Vertebrata</taxon>
        <taxon>Euteleostomi</taxon>
        <taxon>Mammalia</taxon>
        <taxon>Eutheria</taxon>
        <taxon>Euarchontoglires</taxon>
        <taxon>Glires</taxon>
        <taxon>Rodentia</taxon>
        <taxon>Myomorpha</taxon>
        <taxon>Muroidea</taxon>
        <taxon>Muridae</taxon>
        <taxon>Murinae</taxon>
        <taxon>Mus</taxon>
        <taxon>Mus</taxon>
    </lineage>
</organism>
<dbReference type="InterPro" id="IPR000980">
    <property type="entry name" value="SH2"/>
</dbReference>
<proteinExistence type="predicted"/>